<organism evidence="1 2">
    <name type="scientific">Marinihelvus fidelis</name>
    <dbReference type="NCBI Taxonomy" id="2613842"/>
    <lineage>
        <taxon>Bacteria</taxon>
        <taxon>Pseudomonadati</taxon>
        <taxon>Pseudomonadota</taxon>
        <taxon>Gammaproteobacteria</taxon>
        <taxon>Chromatiales</taxon>
        <taxon>Wenzhouxiangellaceae</taxon>
        <taxon>Marinihelvus</taxon>
    </lineage>
</organism>
<accession>A0A5N0TAG5</accession>
<sequence>MSASAESIESEALTLSFDERARLVAHLLESLETRPSVDPARIEQAWLQEADRRFQAYLQGKEEAIPADEVFSSLRADDL</sequence>
<protein>
    <submittedName>
        <fullName evidence="1">Addiction module protein</fullName>
    </submittedName>
</protein>
<dbReference type="RefSeq" id="WP_150863785.1">
    <property type="nucleotide sequence ID" value="NZ_VYXP01000004.1"/>
</dbReference>
<dbReference type="NCBIfam" id="TIGR02574">
    <property type="entry name" value="stabl_TIGR02574"/>
    <property type="match status" value="1"/>
</dbReference>
<dbReference type="InterPro" id="IPR013406">
    <property type="entry name" value="CHP02574_addiction_mod"/>
</dbReference>
<reference evidence="1 2" key="1">
    <citation type="submission" date="2019-09" db="EMBL/GenBank/DDBJ databases">
        <title>Wenzhouxiangella sp. Genome sequencing and assembly.</title>
        <authorList>
            <person name="Zhang R."/>
        </authorList>
    </citation>
    <scope>NUCLEOTIDE SEQUENCE [LARGE SCALE GENOMIC DNA]</scope>
    <source>
        <strain evidence="1 2">W260</strain>
    </source>
</reference>
<dbReference type="AlphaFoldDB" id="A0A5N0TAG5"/>
<proteinExistence type="predicted"/>
<evidence type="ECO:0000313" key="1">
    <source>
        <dbReference type="EMBL" id="KAA9131995.1"/>
    </source>
</evidence>
<dbReference type="EMBL" id="VYXP01000004">
    <property type="protein sequence ID" value="KAA9131995.1"/>
    <property type="molecule type" value="Genomic_DNA"/>
</dbReference>
<name>A0A5N0TAG5_9GAMM</name>
<gene>
    <name evidence="1" type="ORF">F3N42_07440</name>
</gene>
<comment type="caution">
    <text evidence="1">The sequence shown here is derived from an EMBL/GenBank/DDBJ whole genome shotgun (WGS) entry which is preliminary data.</text>
</comment>
<evidence type="ECO:0000313" key="2">
    <source>
        <dbReference type="Proteomes" id="UP000325372"/>
    </source>
</evidence>
<keyword evidence="2" id="KW-1185">Reference proteome</keyword>
<dbReference type="Proteomes" id="UP000325372">
    <property type="component" value="Unassembled WGS sequence"/>
</dbReference>
<dbReference type="Pfam" id="PF09720">
    <property type="entry name" value="Unstab_antitox"/>
    <property type="match status" value="1"/>
</dbReference>